<dbReference type="Proteomes" id="UP000814140">
    <property type="component" value="Unassembled WGS sequence"/>
</dbReference>
<evidence type="ECO:0000313" key="2">
    <source>
        <dbReference type="Proteomes" id="UP000814140"/>
    </source>
</evidence>
<reference evidence="1" key="1">
    <citation type="submission" date="2021-03" db="EMBL/GenBank/DDBJ databases">
        <authorList>
            <consortium name="DOE Joint Genome Institute"/>
            <person name="Ahrendt S."/>
            <person name="Looney B.P."/>
            <person name="Miyauchi S."/>
            <person name="Morin E."/>
            <person name="Drula E."/>
            <person name="Courty P.E."/>
            <person name="Chicoki N."/>
            <person name="Fauchery L."/>
            <person name="Kohler A."/>
            <person name="Kuo A."/>
            <person name="Labutti K."/>
            <person name="Pangilinan J."/>
            <person name="Lipzen A."/>
            <person name="Riley R."/>
            <person name="Andreopoulos W."/>
            <person name="He G."/>
            <person name="Johnson J."/>
            <person name="Barry K.W."/>
            <person name="Grigoriev I.V."/>
            <person name="Nagy L."/>
            <person name="Hibbett D."/>
            <person name="Henrissat B."/>
            <person name="Matheny P.B."/>
            <person name="Labbe J."/>
            <person name="Martin F."/>
        </authorList>
    </citation>
    <scope>NUCLEOTIDE SEQUENCE</scope>
    <source>
        <strain evidence="1">HHB10654</strain>
    </source>
</reference>
<name>A0ACB8SRC1_9AGAM</name>
<sequence>MDDAVNLRGIASSSSPTAASVLGIKGSLRFRPHGSSQKAHVVLRRVELDSDSADEGEEKPVIYFSLFAQKRIEVKPGKEILLTLADGPFKDRAIVFEGDVPSASSSSDEEEETQVAEDDDDVMPPEHSIPPKMRKPWLKRFEEPGVVHHGVPQHRSYKTIAIQTDLDVVTPSSPIARPHTEHVERADSEASTPPPSRGLSTLVPPSRSPHRGASIIASQQSALEDDQLSGRDRSLSPMELDSPASSPPQTPSRVSLEPPLIPLEEKPVPALLVKTTPPPAILSRHTYPPPSHVPLPPSSTHVSQRGGDTVPSMALSSAAAAIALNAPALVPPNPPIPAPSAYSNGTRAVDTAKLGSDTPPQASFVPSRSSLPPSQSPPPLPRASSPPPQATVPPPPTAVPTRLAEQPPKPPTPSPAPSTPTLPVAKRETFLKSKPISNPFVSGGFLSDFVSLPSTPPPSLPAAEKKVRFAEYTSPIDFYGLDNGLAVKREQSPHADLPLPSQQLSNAATNGPPKGSTNSLLAGGNSLPICVPSPQPPVLDSPPSWPPFKAQQDWTSTVDMDSDPPFRATPARPTIATVSGKNNYTGALRPPSFVRGSNSTMAIISPASSTAPPPSSPLTPKTPLSYGGSAQSSSGSSHPLPPKPQVPANVSRAPRHVSPLATRASDPRRPSLGSTPASGVKRKVSSPLPDTPVESQTPVKRKPPSYWPTVSPVQSRYVKGEDVGIRGIAFNSTGTLFAVNCRDCTIRIWDNTLHTEIARLPHPTPVVAAVWMEEDVGVLALCENGFIIKWTRPAAHDSWHWGKIAEPNPSERKSDDIPTSMAYVRDRIAVAFPRLGVKVWLLNKGVWQSQRSILRQNVTAIKFVEDGDALLGGTKDGVLWYCQIPNGTLRAYTFFKTTVYHIDVTSSGTHALVAQLGGRTHLVGIRQDDNRGKIEQVYSVKEPSLQGKANYDSGALFTARDSKVIFASVDGYVLLWDKNRAEVICGLDHGEGSIAQAIGSCRGGGFAGLVTGSQDGKLTWWAETADLVDDSPYKRLKTS</sequence>
<protein>
    <submittedName>
        <fullName evidence="1">WD40 repeat-like protein</fullName>
    </submittedName>
</protein>
<accession>A0ACB8SRC1</accession>
<evidence type="ECO:0000313" key="1">
    <source>
        <dbReference type="EMBL" id="KAI0059139.1"/>
    </source>
</evidence>
<dbReference type="EMBL" id="MU277229">
    <property type="protein sequence ID" value="KAI0059139.1"/>
    <property type="molecule type" value="Genomic_DNA"/>
</dbReference>
<comment type="caution">
    <text evidence="1">The sequence shown here is derived from an EMBL/GenBank/DDBJ whole genome shotgun (WGS) entry which is preliminary data.</text>
</comment>
<gene>
    <name evidence="1" type="ORF">BV25DRAFT_1918827</name>
</gene>
<reference evidence="1" key="2">
    <citation type="journal article" date="2022" name="New Phytol.">
        <title>Evolutionary transition to the ectomycorrhizal habit in the genomes of a hyperdiverse lineage of mushroom-forming fungi.</title>
        <authorList>
            <person name="Looney B."/>
            <person name="Miyauchi S."/>
            <person name="Morin E."/>
            <person name="Drula E."/>
            <person name="Courty P.E."/>
            <person name="Kohler A."/>
            <person name="Kuo A."/>
            <person name="LaButti K."/>
            <person name="Pangilinan J."/>
            <person name="Lipzen A."/>
            <person name="Riley R."/>
            <person name="Andreopoulos W."/>
            <person name="He G."/>
            <person name="Johnson J."/>
            <person name="Nolan M."/>
            <person name="Tritt A."/>
            <person name="Barry K.W."/>
            <person name="Grigoriev I.V."/>
            <person name="Nagy L.G."/>
            <person name="Hibbett D."/>
            <person name="Henrissat B."/>
            <person name="Matheny P.B."/>
            <person name="Labbe J."/>
            <person name="Martin F.M."/>
        </authorList>
    </citation>
    <scope>NUCLEOTIDE SEQUENCE</scope>
    <source>
        <strain evidence="1">HHB10654</strain>
    </source>
</reference>
<organism evidence="1 2">
    <name type="scientific">Artomyces pyxidatus</name>
    <dbReference type="NCBI Taxonomy" id="48021"/>
    <lineage>
        <taxon>Eukaryota</taxon>
        <taxon>Fungi</taxon>
        <taxon>Dikarya</taxon>
        <taxon>Basidiomycota</taxon>
        <taxon>Agaricomycotina</taxon>
        <taxon>Agaricomycetes</taxon>
        <taxon>Russulales</taxon>
        <taxon>Auriscalpiaceae</taxon>
        <taxon>Artomyces</taxon>
    </lineage>
</organism>
<keyword evidence="2" id="KW-1185">Reference proteome</keyword>
<proteinExistence type="predicted"/>